<evidence type="ECO:0000256" key="1">
    <source>
        <dbReference type="SAM" id="MobiDB-lite"/>
    </source>
</evidence>
<dbReference type="EMBL" id="JAINUG010000107">
    <property type="protein sequence ID" value="KAJ8396296.1"/>
    <property type="molecule type" value="Genomic_DNA"/>
</dbReference>
<name>A0AAD7WGJ2_9TELE</name>
<evidence type="ECO:0000313" key="3">
    <source>
        <dbReference type="Proteomes" id="UP001221898"/>
    </source>
</evidence>
<organism evidence="2 3">
    <name type="scientific">Aldrovandia affinis</name>
    <dbReference type="NCBI Taxonomy" id="143900"/>
    <lineage>
        <taxon>Eukaryota</taxon>
        <taxon>Metazoa</taxon>
        <taxon>Chordata</taxon>
        <taxon>Craniata</taxon>
        <taxon>Vertebrata</taxon>
        <taxon>Euteleostomi</taxon>
        <taxon>Actinopterygii</taxon>
        <taxon>Neopterygii</taxon>
        <taxon>Teleostei</taxon>
        <taxon>Notacanthiformes</taxon>
        <taxon>Halosauridae</taxon>
        <taxon>Aldrovandia</taxon>
    </lineage>
</organism>
<evidence type="ECO:0000313" key="2">
    <source>
        <dbReference type="EMBL" id="KAJ8396296.1"/>
    </source>
</evidence>
<dbReference type="AlphaFoldDB" id="A0AAD7WGJ2"/>
<feature type="region of interest" description="Disordered" evidence="1">
    <location>
        <begin position="1"/>
        <end position="21"/>
    </location>
</feature>
<sequence>MLFNPTAAGGQQCEGATGVSGADSRTMTLWKTVQLSGGEGERHELPVRSARLCTHTRRNAQEDLRTLTVEGVYFCASVRLSDRGTPGETAVDAECLHQPEQHSLHPLLPPSLPTRRSVAAATGTRACRR</sequence>
<proteinExistence type="predicted"/>
<protein>
    <submittedName>
        <fullName evidence="2">Uncharacterized protein</fullName>
    </submittedName>
</protein>
<feature type="region of interest" description="Disordered" evidence="1">
    <location>
        <begin position="101"/>
        <end position="129"/>
    </location>
</feature>
<accession>A0AAD7WGJ2</accession>
<comment type="caution">
    <text evidence="2">The sequence shown here is derived from an EMBL/GenBank/DDBJ whole genome shotgun (WGS) entry which is preliminary data.</text>
</comment>
<keyword evidence="3" id="KW-1185">Reference proteome</keyword>
<gene>
    <name evidence="2" type="ORF">AAFF_G00018730</name>
</gene>
<reference evidence="2" key="1">
    <citation type="journal article" date="2023" name="Science">
        <title>Genome structures resolve the early diversification of teleost fishes.</title>
        <authorList>
            <person name="Parey E."/>
            <person name="Louis A."/>
            <person name="Montfort J."/>
            <person name="Bouchez O."/>
            <person name="Roques C."/>
            <person name="Iampietro C."/>
            <person name="Lluch J."/>
            <person name="Castinel A."/>
            <person name="Donnadieu C."/>
            <person name="Desvignes T."/>
            <person name="Floi Bucao C."/>
            <person name="Jouanno E."/>
            <person name="Wen M."/>
            <person name="Mejri S."/>
            <person name="Dirks R."/>
            <person name="Jansen H."/>
            <person name="Henkel C."/>
            <person name="Chen W.J."/>
            <person name="Zahm M."/>
            <person name="Cabau C."/>
            <person name="Klopp C."/>
            <person name="Thompson A.W."/>
            <person name="Robinson-Rechavi M."/>
            <person name="Braasch I."/>
            <person name="Lecointre G."/>
            <person name="Bobe J."/>
            <person name="Postlethwait J.H."/>
            <person name="Berthelot C."/>
            <person name="Roest Crollius H."/>
            <person name="Guiguen Y."/>
        </authorList>
    </citation>
    <scope>NUCLEOTIDE SEQUENCE</scope>
    <source>
        <strain evidence="2">NC1722</strain>
    </source>
</reference>
<dbReference type="Proteomes" id="UP001221898">
    <property type="component" value="Unassembled WGS sequence"/>
</dbReference>